<feature type="domain" description="Nudix hydrolase" evidence="3">
    <location>
        <begin position="1"/>
        <end position="128"/>
    </location>
</feature>
<dbReference type="EMBL" id="SEWY01000002">
    <property type="protein sequence ID" value="TBH74378.1"/>
    <property type="molecule type" value="Genomic_DNA"/>
</dbReference>
<dbReference type="SUPFAM" id="SSF55811">
    <property type="entry name" value="Nudix"/>
    <property type="match status" value="1"/>
</dbReference>
<dbReference type="InterPro" id="IPR000086">
    <property type="entry name" value="NUDIX_hydrolase_dom"/>
</dbReference>
<dbReference type="GO" id="GO:0016787">
    <property type="term" value="F:hydrolase activity"/>
    <property type="evidence" value="ECO:0007669"/>
    <property type="project" value="UniProtKB-KW"/>
</dbReference>
<dbReference type="RefSeq" id="WP_130922855.1">
    <property type="nucleotide sequence ID" value="NZ_CP049835.1"/>
</dbReference>
<dbReference type="PROSITE" id="PS51462">
    <property type="entry name" value="NUDIX"/>
    <property type="match status" value="1"/>
</dbReference>
<evidence type="ECO:0000259" key="3">
    <source>
        <dbReference type="PROSITE" id="PS51462"/>
    </source>
</evidence>
<comment type="cofactor">
    <cofactor evidence="1">
        <name>Mg(2+)</name>
        <dbReference type="ChEBI" id="CHEBI:18420"/>
    </cofactor>
</comment>
<evidence type="ECO:0000256" key="2">
    <source>
        <dbReference type="ARBA" id="ARBA00022801"/>
    </source>
</evidence>
<dbReference type="PANTHER" id="PTHR43046:SF14">
    <property type="entry name" value="MUTT_NUDIX FAMILY PROTEIN"/>
    <property type="match status" value="1"/>
</dbReference>
<evidence type="ECO:0000313" key="5">
    <source>
        <dbReference type="Proteomes" id="UP000293583"/>
    </source>
</evidence>
<protein>
    <submittedName>
        <fullName evidence="4">NUDIX hydrolase</fullName>
    </submittedName>
</protein>
<comment type="caution">
    <text evidence="4">The sequence shown here is derived from an EMBL/GenBank/DDBJ whole genome shotgun (WGS) entry which is preliminary data.</text>
</comment>
<dbReference type="PANTHER" id="PTHR43046">
    <property type="entry name" value="GDP-MANNOSE MANNOSYL HYDROLASE"/>
    <property type="match status" value="1"/>
</dbReference>
<organism evidence="4 5">
    <name type="scientific">Aquirufa antheringensis</name>
    <dbReference type="NCBI Taxonomy" id="2516559"/>
    <lineage>
        <taxon>Bacteria</taxon>
        <taxon>Pseudomonadati</taxon>
        <taxon>Bacteroidota</taxon>
        <taxon>Cytophagia</taxon>
        <taxon>Cytophagales</taxon>
        <taxon>Flectobacillaceae</taxon>
        <taxon>Aquirufa</taxon>
    </lineage>
</organism>
<dbReference type="InterPro" id="IPR015797">
    <property type="entry name" value="NUDIX_hydrolase-like_dom_sf"/>
</dbReference>
<keyword evidence="2 4" id="KW-0378">Hydrolase</keyword>
<evidence type="ECO:0000256" key="1">
    <source>
        <dbReference type="ARBA" id="ARBA00001946"/>
    </source>
</evidence>
<dbReference type="Proteomes" id="UP000293583">
    <property type="component" value="Unassembled WGS sequence"/>
</dbReference>
<dbReference type="AlphaFoldDB" id="A0A4Q9BGN8"/>
<evidence type="ECO:0000313" key="4">
    <source>
        <dbReference type="EMBL" id="TBH74378.1"/>
    </source>
</evidence>
<dbReference type="Gene3D" id="3.90.79.10">
    <property type="entry name" value="Nucleoside Triphosphate Pyrophosphohydrolase"/>
    <property type="match status" value="1"/>
</dbReference>
<keyword evidence="5" id="KW-1185">Reference proteome</keyword>
<gene>
    <name evidence="4" type="ORF">EWU20_04350</name>
</gene>
<sequence length="145" mass="15830">MRIRPAALIIENNHVLFLRYDYPGGSKFALPGGNVDAGETFPVCIARECEEELGIEVEVGELISVGQVHATADFSACTHLVFEGDIVGGIPQLHPDETTANDLVWVPADKIAELNIYPALNDTILDFIHSGKKGQYVGTLKQIWL</sequence>
<reference evidence="4 5" key="1">
    <citation type="submission" date="2019-02" db="EMBL/GenBank/DDBJ databases">
        <title>Genome of a new Bacteroidetes strain.</title>
        <authorList>
            <person name="Pitt A."/>
        </authorList>
    </citation>
    <scope>NUCLEOTIDE SEQUENCE [LARGE SCALE GENOMIC DNA]</scope>
    <source>
        <strain evidence="4 5">103A-SOEBACH</strain>
    </source>
</reference>
<accession>A0A4Q9BGN8</accession>
<proteinExistence type="predicted"/>
<name>A0A4Q9BGN8_9BACT</name>
<dbReference type="OrthoDB" id="65827at2"/>
<dbReference type="Pfam" id="PF00293">
    <property type="entry name" value="NUDIX"/>
    <property type="match status" value="1"/>
</dbReference>